<organism evidence="3 4">
    <name type="scientific">Escherichia coli</name>
    <dbReference type="NCBI Taxonomy" id="562"/>
    <lineage>
        <taxon>Bacteria</taxon>
        <taxon>Pseudomonadati</taxon>
        <taxon>Pseudomonadota</taxon>
        <taxon>Gammaproteobacteria</taxon>
        <taxon>Enterobacterales</taxon>
        <taxon>Enterobacteriaceae</taxon>
        <taxon>Escherichia</taxon>
    </lineage>
</organism>
<dbReference type="AlphaFoldDB" id="A0A2H9G356"/>
<dbReference type="Proteomes" id="UP001247581">
    <property type="component" value="Unassembled WGS sequence"/>
</dbReference>
<dbReference type="EMBL" id="UGEX01000005">
    <property type="protein sequence ID" value="STM59854.1"/>
    <property type="molecule type" value="Genomic_DNA"/>
</dbReference>
<reference evidence="1 6" key="3">
    <citation type="submission" date="2022-07" db="EMBL/GenBank/DDBJ databases">
        <title>The wastewater resistome of Residential Aged Care Facilities indicates a role of antimicrobial stewardship in reducing resistance.</title>
        <authorList>
            <person name="Sapula S."/>
            <person name="Hart B.J."/>
            <person name="Henrietta V."/>
            <person name="Amsalu A."/>
            <person name="Jon W."/>
            <person name="Siderius N."/>
            <person name="Nguyen L."/>
            <person name="Turnidge J."/>
            <person name="Gerber C."/>
        </authorList>
    </citation>
    <scope>NUCLEOTIDE SEQUENCE [LARGE SCALE GENOMIC DNA]</scope>
    <source>
        <strain evidence="1 6">ECA685</strain>
    </source>
</reference>
<evidence type="ECO:0000313" key="5">
    <source>
        <dbReference type="Proteomes" id="UP000264870"/>
    </source>
</evidence>
<gene>
    <name evidence="2" type="ORF">CG702_26985</name>
    <name evidence="3" type="ORF">NCTC10429_06516</name>
    <name evidence="1" type="ORF">NQD80_26400</name>
</gene>
<dbReference type="RefSeq" id="WP_001124949.1">
    <property type="nucleotide sequence ID" value="NZ_BFLJ01000089.1"/>
</dbReference>
<dbReference type="EMBL" id="JANIDP010000177">
    <property type="protein sequence ID" value="MDR6049215.1"/>
    <property type="molecule type" value="Genomic_DNA"/>
</dbReference>
<proteinExistence type="predicted"/>
<evidence type="ECO:0000313" key="1">
    <source>
        <dbReference type="EMBL" id="MDR6049215.1"/>
    </source>
</evidence>
<reference evidence="3 4" key="2">
    <citation type="submission" date="2018-06" db="EMBL/GenBank/DDBJ databases">
        <authorList>
            <consortium name="Pathogen Informatics"/>
            <person name="Doyle S."/>
        </authorList>
    </citation>
    <scope>NUCLEOTIDE SEQUENCE [LARGE SCALE GENOMIC DNA]</scope>
    <source>
        <strain evidence="3 4">NCTC10429</strain>
    </source>
</reference>
<reference evidence="2 5" key="1">
    <citation type="submission" date="2017-07" db="EMBL/GenBank/DDBJ databases">
        <authorList>
            <person name="Zhi S."/>
            <person name="Banting G."/>
            <person name="Neumann N."/>
        </authorList>
    </citation>
    <scope>NUCLEOTIDE SEQUENCE [LARGE SCALE GENOMIC DNA]</scope>
    <source>
        <strain evidence="2 5">WW41</strain>
    </source>
</reference>
<name>A0A2H9G356_ECOLX</name>
<sequence>MPKKNLYSEEVLFAKKQLNQLSTIKNKVSQLTRQWEGAIGTNPPDYSDLVNDVEKIERQIYEQIGAWKKTPAI</sequence>
<dbReference type="Proteomes" id="UP000254088">
    <property type="component" value="Unassembled WGS sequence"/>
</dbReference>
<evidence type="ECO:0000313" key="3">
    <source>
        <dbReference type="EMBL" id="STM59854.1"/>
    </source>
</evidence>
<evidence type="ECO:0000313" key="6">
    <source>
        <dbReference type="Proteomes" id="UP001247581"/>
    </source>
</evidence>
<protein>
    <submittedName>
        <fullName evidence="3">Uncharacterized protein</fullName>
    </submittedName>
</protein>
<dbReference type="EMBL" id="NNAK01000173">
    <property type="protein sequence ID" value="OZP00233.1"/>
    <property type="molecule type" value="Genomic_DNA"/>
</dbReference>
<accession>A0A2H9G356</accession>
<evidence type="ECO:0000313" key="4">
    <source>
        <dbReference type="Proteomes" id="UP000254088"/>
    </source>
</evidence>
<evidence type="ECO:0000313" key="2">
    <source>
        <dbReference type="EMBL" id="OZP00233.1"/>
    </source>
</evidence>
<dbReference type="Proteomes" id="UP000264870">
    <property type="component" value="Unassembled WGS sequence"/>
</dbReference>